<sequence length="147" mass="15412">MPPARLEAPSVCCRGEFEMTSNELGHKVARAQSRLDGLHAMGEAGGGVVRLRLTADCRLVALDIDPRALDLGAQRVAALVTQAHESARDSVRRAADEVLGELTGDPSIARALDLAQPAANGSAAGEGEVCEGSRTSFLVDPLGRRQD</sequence>
<organism evidence="1 2">
    <name type="scientific">Rhodococcus spelaei</name>
    <dbReference type="NCBI Taxonomy" id="2546320"/>
    <lineage>
        <taxon>Bacteria</taxon>
        <taxon>Bacillati</taxon>
        <taxon>Actinomycetota</taxon>
        <taxon>Actinomycetes</taxon>
        <taxon>Mycobacteriales</taxon>
        <taxon>Nocardiaceae</taxon>
        <taxon>Rhodococcus</taxon>
    </lineage>
</organism>
<comment type="caution">
    <text evidence="1">The sequence shown here is derived from an EMBL/GenBank/DDBJ whole genome shotgun (WGS) entry which is preliminary data.</text>
</comment>
<dbReference type="GO" id="GO:0003677">
    <property type="term" value="F:DNA binding"/>
    <property type="evidence" value="ECO:0007669"/>
    <property type="project" value="InterPro"/>
</dbReference>
<dbReference type="Gene3D" id="3.30.1310.10">
    <property type="entry name" value="Nucleoid-associated protein YbaB-like domain"/>
    <property type="match status" value="1"/>
</dbReference>
<name>A0A541BRB6_9NOCA</name>
<dbReference type="EMBL" id="VIGH01000001">
    <property type="protein sequence ID" value="TQF74871.1"/>
    <property type="molecule type" value="Genomic_DNA"/>
</dbReference>
<dbReference type="Proteomes" id="UP000316256">
    <property type="component" value="Unassembled WGS sequence"/>
</dbReference>
<dbReference type="InterPro" id="IPR004401">
    <property type="entry name" value="YbaB/EbfC"/>
</dbReference>
<dbReference type="Pfam" id="PF02575">
    <property type="entry name" value="YbaB_DNA_bd"/>
    <property type="match status" value="1"/>
</dbReference>
<keyword evidence="2" id="KW-1185">Reference proteome</keyword>
<dbReference type="AlphaFoldDB" id="A0A541BRB6"/>
<dbReference type="InterPro" id="IPR036894">
    <property type="entry name" value="YbaB-like_sf"/>
</dbReference>
<gene>
    <name evidence="1" type="ORF">FK531_02010</name>
</gene>
<proteinExistence type="predicted"/>
<protein>
    <submittedName>
        <fullName evidence="1">YbaB/EbfC family nucleoid-associated protein</fullName>
    </submittedName>
</protein>
<dbReference type="SUPFAM" id="SSF82607">
    <property type="entry name" value="YbaB-like"/>
    <property type="match status" value="1"/>
</dbReference>
<evidence type="ECO:0000313" key="2">
    <source>
        <dbReference type="Proteomes" id="UP000316256"/>
    </source>
</evidence>
<reference evidence="1 2" key="1">
    <citation type="submission" date="2019-06" db="EMBL/GenBank/DDBJ databases">
        <title>Rhodococcus spaelei sp. nov., isolated from a cave.</title>
        <authorList>
            <person name="Lee S.D."/>
        </authorList>
    </citation>
    <scope>NUCLEOTIDE SEQUENCE [LARGE SCALE GENOMIC DNA]</scope>
    <source>
        <strain evidence="1 2">C9-5</strain>
    </source>
</reference>
<accession>A0A541BRB6</accession>
<evidence type="ECO:0000313" key="1">
    <source>
        <dbReference type="EMBL" id="TQF74871.1"/>
    </source>
</evidence>